<dbReference type="GO" id="GO:0046872">
    <property type="term" value="F:metal ion binding"/>
    <property type="evidence" value="ECO:0007669"/>
    <property type="project" value="UniProtKB-KW"/>
</dbReference>
<comment type="similarity">
    <text evidence="9">Belongs to the Bfd family.</text>
</comment>
<evidence type="ECO:0000256" key="1">
    <source>
        <dbReference type="ARBA" id="ARBA00022448"/>
    </source>
</evidence>
<evidence type="ECO:0000313" key="11">
    <source>
        <dbReference type="Proteomes" id="UP000005615"/>
    </source>
</evidence>
<reference evidence="10 11" key="1">
    <citation type="journal article" date="2011" name="J. Bacteriol.">
        <title>Genome sequence of strain IMCC3088, a proteorhodopsin-containing marine bacterium belonging to the OM60/NOR5 clade.</title>
        <authorList>
            <person name="Jang Y."/>
            <person name="Oh H.M."/>
            <person name="Kang I."/>
            <person name="Lee K."/>
            <person name="Yang S.J."/>
            <person name="Cho J.C."/>
        </authorList>
    </citation>
    <scope>NUCLEOTIDE SEQUENCE [LARGE SCALE GENOMIC DNA]</scope>
    <source>
        <strain evidence="10 11">IMCC3088</strain>
    </source>
</reference>
<evidence type="ECO:0000256" key="7">
    <source>
        <dbReference type="ARBA" id="ARBA00034078"/>
    </source>
</evidence>
<organism evidence="10 11">
    <name type="scientific">Aequoribacter fuscus</name>
    <dbReference type="NCBI Taxonomy" id="2518989"/>
    <lineage>
        <taxon>Bacteria</taxon>
        <taxon>Pseudomonadati</taxon>
        <taxon>Pseudomonadota</taxon>
        <taxon>Gammaproteobacteria</taxon>
        <taxon>Cellvibrionales</taxon>
        <taxon>Halieaceae</taxon>
        <taxon>Aequoribacter</taxon>
    </lineage>
</organism>
<dbReference type="InterPro" id="IPR007419">
    <property type="entry name" value="BFD-like_2Fe2S-bd_dom"/>
</dbReference>
<evidence type="ECO:0000256" key="4">
    <source>
        <dbReference type="ARBA" id="ARBA00022982"/>
    </source>
</evidence>
<keyword evidence="4" id="KW-0249">Electron transport</keyword>
<keyword evidence="6" id="KW-0411">Iron-sulfur</keyword>
<keyword evidence="2" id="KW-0001">2Fe-2S</keyword>
<keyword evidence="3" id="KW-0479">Metal-binding</keyword>
<comment type="cofactor">
    <cofactor evidence="7">
        <name>[2Fe-2S] cluster</name>
        <dbReference type="ChEBI" id="CHEBI:190135"/>
    </cofactor>
</comment>
<keyword evidence="5" id="KW-0408">Iron</keyword>
<dbReference type="Proteomes" id="UP000005615">
    <property type="component" value="Unassembled WGS sequence"/>
</dbReference>
<accession>F3L5B6</accession>
<dbReference type="Pfam" id="PF04324">
    <property type="entry name" value="Fer2_BFD"/>
    <property type="match status" value="1"/>
</dbReference>
<dbReference type="RefSeq" id="WP_009577041.1">
    <property type="nucleotide sequence ID" value="NZ_AEIG01000103.1"/>
</dbReference>
<evidence type="ECO:0000256" key="6">
    <source>
        <dbReference type="ARBA" id="ARBA00023014"/>
    </source>
</evidence>
<comment type="caution">
    <text evidence="10">The sequence shown here is derived from an EMBL/GenBank/DDBJ whole genome shotgun (WGS) entry which is preliminary data.</text>
</comment>
<evidence type="ECO:0000256" key="9">
    <source>
        <dbReference type="ARBA" id="ARBA00046332"/>
    </source>
</evidence>
<dbReference type="InterPro" id="IPR052371">
    <property type="entry name" value="BFD-associated_ferredoxin"/>
</dbReference>
<dbReference type="Gene3D" id="1.10.10.1100">
    <property type="entry name" value="BFD-like [2Fe-2S]-binding domain"/>
    <property type="match status" value="1"/>
</dbReference>
<protein>
    <recommendedName>
        <fullName evidence="8">Bacterioferritin-associated ferredoxin</fullName>
    </recommendedName>
</protein>
<dbReference type="GO" id="GO:0051537">
    <property type="term" value="F:2 iron, 2 sulfur cluster binding"/>
    <property type="evidence" value="ECO:0007669"/>
    <property type="project" value="UniProtKB-KW"/>
</dbReference>
<evidence type="ECO:0000313" key="10">
    <source>
        <dbReference type="EMBL" id="EGG28477.1"/>
    </source>
</evidence>
<dbReference type="OrthoDB" id="9815350at2"/>
<dbReference type="EMBL" id="AEIG01000103">
    <property type="protein sequence ID" value="EGG28477.1"/>
    <property type="molecule type" value="Genomic_DNA"/>
</dbReference>
<dbReference type="AlphaFoldDB" id="F3L5B6"/>
<sequence length="97" mass="10234">MYICICNAVKESDIRDAVGAGVSCFKTLSKNLSLCTDCGSCGKKAKQAFHRALAESGASSNVVSIDAMSTAPVRRIQSTIKVSASATHHQKCIKTIL</sequence>
<keyword evidence="11" id="KW-1185">Reference proteome</keyword>
<dbReference type="PANTHER" id="PTHR37424:SF1">
    <property type="entry name" value="BACTERIOFERRITIN-ASSOCIATED FERREDOXIN"/>
    <property type="match status" value="1"/>
</dbReference>
<evidence type="ECO:0000256" key="8">
    <source>
        <dbReference type="ARBA" id="ARBA00039386"/>
    </source>
</evidence>
<gene>
    <name evidence="10" type="ORF">IMCC3088_47</name>
</gene>
<evidence type="ECO:0000256" key="3">
    <source>
        <dbReference type="ARBA" id="ARBA00022723"/>
    </source>
</evidence>
<dbReference type="InterPro" id="IPR041854">
    <property type="entry name" value="BFD-like_2Fe2S-bd_dom_sf"/>
</dbReference>
<proteinExistence type="inferred from homology"/>
<keyword evidence="1" id="KW-0813">Transport</keyword>
<evidence type="ECO:0000256" key="2">
    <source>
        <dbReference type="ARBA" id="ARBA00022714"/>
    </source>
</evidence>
<evidence type="ECO:0000256" key="5">
    <source>
        <dbReference type="ARBA" id="ARBA00023004"/>
    </source>
</evidence>
<dbReference type="PANTHER" id="PTHR37424">
    <property type="entry name" value="BACTERIOFERRITIN-ASSOCIATED FERREDOXIN"/>
    <property type="match status" value="1"/>
</dbReference>
<name>F3L5B6_9GAMM</name>